<proteinExistence type="predicted"/>
<dbReference type="InterPro" id="IPR036047">
    <property type="entry name" value="F-box-like_dom_sf"/>
</dbReference>
<comment type="caution">
    <text evidence="2">The sequence shown here is derived from an EMBL/GenBank/DDBJ whole genome shotgun (WGS) entry which is preliminary data.</text>
</comment>
<feature type="domain" description="F-box" evidence="1">
    <location>
        <begin position="49"/>
        <end position="102"/>
    </location>
</feature>
<keyword evidence="3" id="KW-1185">Reference proteome</keyword>
<sequence length="322" mass="37116">MPTNIRARSRQTFARVHSTHFPQPPQRDTKKIADSIAYSTVDVHEINTIPPLLALPSELLLKILGNLQDLQDLFSTILACRRIFDIFQEAQRLLIESTFAKYIRLKTDRGIYQVLIQLGRIIRRDIVHRDVVRHVFETGWEVFRQRHQEELLIPFGRAIAWSYVLNNRQADAVCLLQLIQKGEPPFGWSEKFAQPPIQPIRELLGQLVSEENGVDRKYISSDLDHPLVEIKRKSNSSASCLNHIEQSALLKDGILFRENSIVMRKSTPYPPRVSSKHMFHYNLFRHGSISNETMNRDVMKALAHQPTDSYAGGGQHRSLRNL</sequence>
<dbReference type="AlphaFoldDB" id="A0AAD6I105"/>
<dbReference type="Proteomes" id="UP001219568">
    <property type="component" value="Unassembled WGS sequence"/>
</dbReference>
<dbReference type="SUPFAM" id="SSF81383">
    <property type="entry name" value="F-box domain"/>
    <property type="match status" value="1"/>
</dbReference>
<evidence type="ECO:0000259" key="1">
    <source>
        <dbReference type="PROSITE" id="PS50181"/>
    </source>
</evidence>
<dbReference type="PROSITE" id="PS50181">
    <property type="entry name" value="FBOX"/>
    <property type="match status" value="1"/>
</dbReference>
<dbReference type="Pfam" id="PF12937">
    <property type="entry name" value="F-box-like"/>
    <property type="match status" value="1"/>
</dbReference>
<reference evidence="2" key="2">
    <citation type="submission" date="2023-01" db="EMBL/GenBank/DDBJ databases">
        <authorList>
            <person name="Petersen C."/>
        </authorList>
    </citation>
    <scope>NUCLEOTIDE SEQUENCE</scope>
    <source>
        <strain evidence="2">IBT 15450</strain>
    </source>
</reference>
<protein>
    <recommendedName>
        <fullName evidence="1">F-box domain-containing protein</fullName>
    </recommendedName>
</protein>
<evidence type="ECO:0000313" key="2">
    <source>
        <dbReference type="EMBL" id="KAJ6026388.1"/>
    </source>
</evidence>
<evidence type="ECO:0000313" key="3">
    <source>
        <dbReference type="Proteomes" id="UP001219568"/>
    </source>
</evidence>
<dbReference type="InterPro" id="IPR001810">
    <property type="entry name" value="F-box_dom"/>
</dbReference>
<organism evidence="2 3">
    <name type="scientific">Penicillium canescens</name>
    <dbReference type="NCBI Taxonomy" id="5083"/>
    <lineage>
        <taxon>Eukaryota</taxon>
        <taxon>Fungi</taxon>
        <taxon>Dikarya</taxon>
        <taxon>Ascomycota</taxon>
        <taxon>Pezizomycotina</taxon>
        <taxon>Eurotiomycetes</taxon>
        <taxon>Eurotiomycetidae</taxon>
        <taxon>Eurotiales</taxon>
        <taxon>Aspergillaceae</taxon>
        <taxon>Penicillium</taxon>
    </lineage>
</organism>
<gene>
    <name evidence="2" type="ORF">N7460_011205</name>
</gene>
<accession>A0AAD6I105</accession>
<reference evidence="2" key="1">
    <citation type="journal article" date="2023" name="IMA Fungus">
        <title>Comparative genomic study of the Penicillium genus elucidates a diverse pangenome and 15 lateral gene transfer events.</title>
        <authorList>
            <person name="Petersen C."/>
            <person name="Sorensen T."/>
            <person name="Nielsen M.R."/>
            <person name="Sondergaard T.E."/>
            <person name="Sorensen J.L."/>
            <person name="Fitzpatrick D.A."/>
            <person name="Frisvad J.C."/>
            <person name="Nielsen K.L."/>
        </authorList>
    </citation>
    <scope>NUCLEOTIDE SEQUENCE</scope>
    <source>
        <strain evidence="2">IBT 15450</strain>
    </source>
</reference>
<name>A0AAD6I105_PENCN</name>
<dbReference type="EMBL" id="JAQJZL010000015">
    <property type="protein sequence ID" value="KAJ6026388.1"/>
    <property type="molecule type" value="Genomic_DNA"/>
</dbReference>